<dbReference type="PROSITE" id="PS00798">
    <property type="entry name" value="ALDOKETO_REDUCTASE_1"/>
    <property type="match status" value="1"/>
</dbReference>
<dbReference type="InterPro" id="IPR036812">
    <property type="entry name" value="NAD(P)_OxRdtase_dom_sf"/>
</dbReference>
<dbReference type="PROSITE" id="PS00063">
    <property type="entry name" value="ALDOKETO_REDUCTASE_3"/>
    <property type="match status" value="1"/>
</dbReference>
<proteinExistence type="inferred from homology"/>
<evidence type="ECO:0000313" key="9">
    <source>
        <dbReference type="Proteomes" id="UP000467240"/>
    </source>
</evidence>
<dbReference type="PRINTS" id="PR00069">
    <property type="entry name" value="ALDKETRDTASE"/>
</dbReference>
<dbReference type="EMBL" id="WBJZ01000007">
    <property type="protein sequence ID" value="KAB1658005.1"/>
    <property type="molecule type" value="Genomic_DNA"/>
</dbReference>
<dbReference type="PIRSF" id="PIRSF000097">
    <property type="entry name" value="AKR"/>
    <property type="match status" value="1"/>
</dbReference>
<name>A0A7J5BUJ7_9MICO</name>
<dbReference type="GO" id="GO:0016616">
    <property type="term" value="F:oxidoreductase activity, acting on the CH-OH group of donors, NAD or NADP as acceptor"/>
    <property type="evidence" value="ECO:0007669"/>
    <property type="project" value="UniProtKB-ARBA"/>
</dbReference>
<feature type="domain" description="NADP-dependent oxidoreductase" evidence="7">
    <location>
        <begin position="32"/>
        <end position="270"/>
    </location>
</feature>
<evidence type="ECO:0000256" key="5">
    <source>
        <dbReference type="PIRSR" id="PIRSR000097-2"/>
    </source>
</evidence>
<feature type="active site" description="Proton donor" evidence="4">
    <location>
        <position position="60"/>
    </location>
</feature>
<keyword evidence="9" id="KW-1185">Reference proteome</keyword>
<feature type="site" description="Lowers pKa of active site Tyr" evidence="6">
    <location>
        <position position="85"/>
    </location>
</feature>
<evidence type="ECO:0000256" key="1">
    <source>
        <dbReference type="ARBA" id="ARBA00007905"/>
    </source>
</evidence>
<reference evidence="8 9" key="1">
    <citation type="submission" date="2019-09" db="EMBL/GenBank/DDBJ databases">
        <title>Phylogeny of genus Pseudoclavibacter and closely related genus.</title>
        <authorList>
            <person name="Li Y."/>
        </authorList>
    </citation>
    <scope>NUCLEOTIDE SEQUENCE [LARGE SCALE GENOMIC DNA]</scope>
    <source>
        <strain evidence="8 9">DSM 23821</strain>
    </source>
</reference>
<evidence type="ECO:0000256" key="6">
    <source>
        <dbReference type="PIRSR" id="PIRSR000097-3"/>
    </source>
</evidence>
<evidence type="ECO:0000256" key="4">
    <source>
        <dbReference type="PIRSR" id="PIRSR000097-1"/>
    </source>
</evidence>
<evidence type="ECO:0000313" key="8">
    <source>
        <dbReference type="EMBL" id="KAB1658005.1"/>
    </source>
</evidence>
<dbReference type="PANTHER" id="PTHR43827:SF3">
    <property type="entry name" value="NADP-DEPENDENT OXIDOREDUCTASE DOMAIN-CONTAINING PROTEIN"/>
    <property type="match status" value="1"/>
</dbReference>
<comment type="similarity">
    <text evidence="1">Belongs to the aldo/keto reductase family.</text>
</comment>
<feature type="binding site" evidence="5">
    <location>
        <position position="118"/>
    </location>
    <ligand>
        <name>substrate</name>
    </ligand>
</feature>
<dbReference type="InterPro" id="IPR020471">
    <property type="entry name" value="AKR"/>
</dbReference>
<dbReference type="SUPFAM" id="SSF51430">
    <property type="entry name" value="NAD(P)-linked oxidoreductase"/>
    <property type="match status" value="1"/>
</dbReference>
<dbReference type="InterPro" id="IPR023210">
    <property type="entry name" value="NADP_OxRdtase_dom"/>
</dbReference>
<comment type="caution">
    <text evidence="8">The sequence shown here is derived from an EMBL/GenBank/DDBJ whole genome shotgun (WGS) entry which is preliminary data.</text>
</comment>
<dbReference type="PROSITE" id="PS00062">
    <property type="entry name" value="ALDOKETO_REDUCTASE_2"/>
    <property type="match status" value="1"/>
</dbReference>
<dbReference type="AlphaFoldDB" id="A0A7J5BUJ7"/>
<dbReference type="Gene3D" id="3.20.20.100">
    <property type="entry name" value="NADP-dependent oxidoreductase domain"/>
    <property type="match status" value="1"/>
</dbReference>
<evidence type="ECO:0000256" key="3">
    <source>
        <dbReference type="ARBA" id="ARBA00023002"/>
    </source>
</evidence>
<dbReference type="Pfam" id="PF00248">
    <property type="entry name" value="Aldo_ket_red"/>
    <property type="match status" value="1"/>
</dbReference>
<evidence type="ECO:0000256" key="2">
    <source>
        <dbReference type="ARBA" id="ARBA00022857"/>
    </source>
</evidence>
<evidence type="ECO:0000259" key="7">
    <source>
        <dbReference type="Pfam" id="PF00248"/>
    </source>
</evidence>
<keyword evidence="3" id="KW-0560">Oxidoreductase</keyword>
<accession>A0A7J5BUJ7</accession>
<dbReference type="FunFam" id="3.20.20.100:FF:000015">
    <property type="entry name" value="Oxidoreductase, aldo/keto reductase family"/>
    <property type="match status" value="1"/>
</dbReference>
<dbReference type="OrthoDB" id="9804790at2"/>
<dbReference type="Proteomes" id="UP000467240">
    <property type="component" value="Unassembled WGS sequence"/>
</dbReference>
<keyword evidence="2" id="KW-0521">NADP</keyword>
<dbReference type="PANTHER" id="PTHR43827">
    <property type="entry name" value="2,5-DIKETO-D-GLUCONIC ACID REDUCTASE"/>
    <property type="match status" value="1"/>
</dbReference>
<gene>
    <name evidence="8" type="ORF">F8O01_07000</name>
</gene>
<protein>
    <submittedName>
        <fullName evidence="8">Aldo/keto reductase</fullName>
    </submittedName>
</protein>
<dbReference type="RefSeq" id="WP_158040162.1">
    <property type="nucleotide sequence ID" value="NZ_JACCFV010000001.1"/>
</dbReference>
<sequence length="283" mass="31320">MTHPDAAERAARVPRIPLNDGHEIPQLGLGVYKIDDATTSEVVRTAIDLGYRHIDTAALYENERGVGDGIRASGIDRDELFVTTKVWHDRQGFDETLRAFDESLGRLGLDAVDLYLIHWPAPSLDLYVDTWHALERLRDEGRARSIGVSNFKAHHLDRLAAESSTVPAVNQIELHPNLPQAETRAYDAAHGIVTEAWSPLARGTLLENPVLARIAERHGVTPAQVVLRWHLDDGTVVIPKSANPHRLAANLDVFDFSLDDEDRAAIASLDNGHRTGKDPDLFP</sequence>
<organism evidence="8 9">
    <name type="scientific">Pseudoclavibacter chungangensis</name>
    <dbReference type="NCBI Taxonomy" id="587635"/>
    <lineage>
        <taxon>Bacteria</taxon>
        <taxon>Bacillati</taxon>
        <taxon>Actinomycetota</taxon>
        <taxon>Actinomycetes</taxon>
        <taxon>Micrococcales</taxon>
        <taxon>Microbacteriaceae</taxon>
        <taxon>Pseudoclavibacter</taxon>
    </lineage>
</organism>
<dbReference type="InterPro" id="IPR018170">
    <property type="entry name" value="Aldo/ket_reductase_CS"/>
</dbReference>